<comment type="caution">
    <text evidence="1">The sequence shown here is derived from an EMBL/GenBank/DDBJ whole genome shotgun (WGS) entry which is preliminary data.</text>
</comment>
<evidence type="ECO:0000313" key="1">
    <source>
        <dbReference type="EMBL" id="OKP14775.1"/>
    </source>
</evidence>
<sequence>MDHSYTPPEYDLLLPPLFNEDPRRGVKWSPELWWSGEELMFLKCSNLSAIDFKSWREIVTNKLTEWTQKCRWIETNVKDFTRNHLQVESEQIIYFLQNAVAGKLSRFRPSLKIGDGRYISPCFDERRKAVVEACYGLARRVERECGRQNVMVEPSAQFRENLGMVCVAVGWLSLEGLKGEGADEFAVRMTRNSVRKGLWTYPADSYLAKFWASLKPVEKGCACVQCKIEAGQGA</sequence>
<dbReference type="AlphaFoldDB" id="A0A1Q5UQM1"/>
<dbReference type="EMBL" id="MNBE01000058">
    <property type="protein sequence ID" value="OKP14775.1"/>
    <property type="molecule type" value="Genomic_DNA"/>
</dbReference>
<name>A0A1Q5UQM1_9EURO</name>
<reference evidence="1 2" key="1">
    <citation type="submission" date="2016-10" db="EMBL/GenBank/DDBJ databases">
        <title>Genome sequence of the ascomycete fungus Penicillium subrubescens.</title>
        <authorList>
            <person name="De Vries R.P."/>
            <person name="Peng M."/>
            <person name="Dilokpimol A."/>
            <person name="Hilden K."/>
            <person name="Makela M.R."/>
            <person name="Grigoriev I."/>
            <person name="Riley R."/>
            <person name="Granchi Z."/>
        </authorList>
    </citation>
    <scope>NUCLEOTIDE SEQUENCE [LARGE SCALE GENOMIC DNA]</scope>
    <source>
        <strain evidence="1 2">CBS 132785</strain>
    </source>
</reference>
<organism evidence="1 2">
    <name type="scientific">Penicillium subrubescens</name>
    <dbReference type="NCBI Taxonomy" id="1316194"/>
    <lineage>
        <taxon>Eukaryota</taxon>
        <taxon>Fungi</taxon>
        <taxon>Dikarya</taxon>
        <taxon>Ascomycota</taxon>
        <taxon>Pezizomycotina</taxon>
        <taxon>Eurotiomycetes</taxon>
        <taxon>Eurotiomycetidae</taxon>
        <taxon>Eurotiales</taxon>
        <taxon>Aspergillaceae</taxon>
        <taxon>Penicillium</taxon>
    </lineage>
</organism>
<dbReference type="Proteomes" id="UP000186955">
    <property type="component" value="Unassembled WGS sequence"/>
</dbReference>
<protein>
    <submittedName>
        <fullName evidence="1">Uncharacterized protein</fullName>
    </submittedName>
</protein>
<keyword evidence="2" id="KW-1185">Reference proteome</keyword>
<evidence type="ECO:0000313" key="2">
    <source>
        <dbReference type="Proteomes" id="UP000186955"/>
    </source>
</evidence>
<accession>A0A1Q5UQM1</accession>
<proteinExistence type="predicted"/>
<gene>
    <name evidence="1" type="ORF">PENSUB_5839</name>
</gene>